<protein>
    <submittedName>
        <fullName evidence="9">Unannotated protein</fullName>
    </submittedName>
</protein>
<accession>A0A6J7M7B3</accession>
<dbReference type="GO" id="GO:0051287">
    <property type="term" value="F:NAD binding"/>
    <property type="evidence" value="ECO:0007669"/>
    <property type="project" value="InterPro"/>
</dbReference>
<evidence type="ECO:0000313" key="10">
    <source>
        <dbReference type="EMBL" id="CAB5021338.1"/>
    </source>
</evidence>
<dbReference type="EMBL" id="CAFBPQ010000015">
    <property type="protein sequence ID" value="CAB5021338.1"/>
    <property type="molecule type" value="Genomic_DNA"/>
</dbReference>
<evidence type="ECO:0000256" key="5">
    <source>
        <dbReference type="SAM" id="Phobius"/>
    </source>
</evidence>
<evidence type="ECO:0000259" key="6">
    <source>
        <dbReference type="Pfam" id="PF00346"/>
    </source>
</evidence>
<dbReference type="SUPFAM" id="SSF56762">
    <property type="entry name" value="HydB/Nqo4-like"/>
    <property type="match status" value="1"/>
</dbReference>
<evidence type="ECO:0000256" key="1">
    <source>
        <dbReference type="ARBA" id="ARBA00005769"/>
    </source>
</evidence>
<dbReference type="PANTHER" id="PTHR11993">
    <property type="entry name" value="NADH-UBIQUINONE OXIDOREDUCTASE 49 KDA SUBUNIT"/>
    <property type="match status" value="1"/>
</dbReference>
<keyword evidence="5" id="KW-0812">Transmembrane</keyword>
<dbReference type="InterPro" id="IPR014029">
    <property type="entry name" value="NADH_UbQ_OxRdtase_49kDa_CS"/>
</dbReference>
<dbReference type="AlphaFoldDB" id="A0A6J7M7B3"/>
<keyword evidence="5" id="KW-1133">Transmembrane helix</keyword>
<organism evidence="9">
    <name type="scientific">freshwater metagenome</name>
    <dbReference type="NCBI Taxonomy" id="449393"/>
    <lineage>
        <taxon>unclassified sequences</taxon>
        <taxon>metagenomes</taxon>
        <taxon>ecological metagenomes</taxon>
    </lineage>
</organism>
<evidence type="ECO:0000313" key="8">
    <source>
        <dbReference type="EMBL" id="CAB4904414.1"/>
    </source>
</evidence>
<dbReference type="PROSITE" id="PS00535">
    <property type="entry name" value="COMPLEX1_49K"/>
    <property type="match status" value="1"/>
</dbReference>
<dbReference type="GO" id="GO:0048038">
    <property type="term" value="F:quinone binding"/>
    <property type="evidence" value="ECO:0007669"/>
    <property type="project" value="InterPro"/>
</dbReference>
<dbReference type="PANTHER" id="PTHR11993:SF10">
    <property type="entry name" value="NADH DEHYDROGENASE [UBIQUINONE] IRON-SULFUR PROTEIN 2, MITOCHONDRIAL"/>
    <property type="match status" value="1"/>
</dbReference>
<dbReference type="EMBL" id="CAEZYK010000010">
    <property type="protein sequence ID" value="CAB4716542.1"/>
    <property type="molecule type" value="Genomic_DNA"/>
</dbReference>
<dbReference type="InterPro" id="IPR022885">
    <property type="entry name" value="NDH1_su_D/H"/>
</dbReference>
<comment type="similarity">
    <text evidence="1">Belongs to the complex I 49 kDa subunit family.</text>
</comment>
<feature type="domain" description="NADH-quinone oxidoreductase subunit D" evidence="6">
    <location>
        <begin position="154"/>
        <end position="322"/>
    </location>
</feature>
<dbReference type="Gene3D" id="1.10.645.10">
    <property type="entry name" value="Cytochrome-c3 Hydrogenase, chain B"/>
    <property type="match status" value="1"/>
</dbReference>
<evidence type="ECO:0000256" key="4">
    <source>
        <dbReference type="ARBA" id="ARBA00023027"/>
    </source>
</evidence>
<evidence type="ECO:0000313" key="9">
    <source>
        <dbReference type="EMBL" id="CAB4976537.1"/>
    </source>
</evidence>
<keyword evidence="5" id="KW-0472">Membrane</keyword>
<dbReference type="HAMAP" id="MF_01358">
    <property type="entry name" value="NDH1_NuoD"/>
    <property type="match status" value="1"/>
</dbReference>
<keyword evidence="2" id="KW-0813">Transport</keyword>
<dbReference type="InterPro" id="IPR001135">
    <property type="entry name" value="NADH_Q_OxRdtase_suD"/>
</dbReference>
<evidence type="ECO:0000256" key="2">
    <source>
        <dbReference type="ARBA" id="ARBA00022448"/>
    </source>
</evidence>
<dbReference type="Pfam" id="PF00346">
    <property type="entry name" value="Complex1_49kDa"/>
    <property type="match status" value="2"/>
</dbReference>
<evidence type="ECO:0000313" key="7">
    <source>
        <dbReference type="EMBL" id="CAB4716542.1"/>
    </source>
</evidence>
<name>A0A6J7M7B3_9ZZZZ</name>
<sequence length="399" mass="44081">MSTTGTPAAGSTSPDFTIDPGSMRHLAQAQVNVELDTGDMILNLGPQHPATHGTLRLVVRLDGERVISADPIIGYMHRGYEKITEFRTYPQVTTLINRIDWLSSFANEVPFVSAAEKLMDIEAPPRAQYIRTILTELSRIATFLLFLGEMGLQVGALTPAFYGFRDREHILNLIESATGGRFHPNFNRIGGLKDDLPWGWLAEARSAMQVVFDACDTFENLVLGNEIFAARCKGIGIIPAKLGVAYGVSGSNLRASGVDWDLRRDGDPYLVYPELDFKVWTHPDGDSFSRYFVRLQETRESARMVLQCLDAIPAGPVMTKVPLIIKVPAGEVWVENENPLGQMGYYVVSKGGTGPFRVKIRSASFSNISILPWLLQGVYVPDVVTILAGLYFILGDIDR</sequence>
<dbReference type="EMBL" id="CAFBMM010000024">
    <property type="protein sequence ID" value="CAB4904414.1"/>
    <property type="molecule type" value="Genomic_DNA"/>
</dbReference>
<gene>
    <name evidence="7" type="ORF">UFOPK2683_00304</name>
    <name evidence="8" type="ORF">UFOPK3605_00670</name>
    <name evidence="9" type="ORF">UFOPK3897_00845</name>
    <name evidence="10" type="ORF">UFOPK4121_00678</name>
</gene>
<evidence type="ECO:0000256" key="3">
    <source>
        <dbReference type="ARBA" id="ARBA00022967"/>
    </source>
</evidence>
<proteinExistence type="inferred from homology"/>
<dbReference type="GO" id="GO:0016651">
    <property type="term" value="F:oxidoreductase activity, acting on NAD(P)H"/>
    <property type="evidence" value="ECO:0007669"/>
    <property type="project" value="InterPro"/>
</dbReference>
<reference evidence="9" key="1">
    <citation type="submission" date="2020-05" db="EMBL/GenBank/DDBJ databases">
        <authorList>
            <person name="Chiriac C."/>
            <person name="Salcher M."/>
            <person name="Ghai R."/>
            <person name="Kavagutti S V."/>
        </authorList>
    </citation>
    <scope>NUCLEOTIDE SEQUENCE</scope>
</reference>
<keyword evidence="3" id="KW-1278">Translocase</keyword>
<dbReference type="InterPro" id="IPR029014">
    <property type="entry name" value="NiFe-Hase_large"/>
</dbReference>
<feature type="transmembrane region" description="Helical" evidence="5">
    <location>
        <begin position="370"/>
        <end position="394"/>
    </location>
</feature>
<keyword evidence="4" id="KW-0520">NAD</keyword>
<feature type="domain" description="NADH-quinone oxidoreductase subunit D" evidence="6">
    <location>
        <begin position="325"/>
        <end position="399"/>
    </location>
</feature>
<dbReference type="EMBL" id="CAFBOF010000014">
    <property type="protein sequence ID" value="CAB4976537.1"/>
    <property type="molecule type" value="Genomic_DNA"/>
</dbReference>